<evidence type="ECO:0000313" key="2">
    <source>
        <dbReference type="Proteomes" id="UP000250321"/>
    </source>
</evidence>
<protein>
    <submittedName>
        <fullName evidence="1">Uncharacterized protein</fullName>
    </submittedName>
</protein>
<reference evidence="1 2" key="1">
    <citation type="submission" date="2018-02" db="EMBL/GenBank/DDBJ databases">
        <title>Draft genome of wild Prunus yedoensis var. nudiflora.</title>
        <authorList>
            <person name="Baek S."/>
            <person name="Kim J.-H."/>
            <person name="Choi K."/>
            <person name="Kim G.-B."/>
            <person name="Cho A."/>
            <person name="Jang H."/>
            <person name="Shin C.-H."/>
            <person name="Yu H.-J."/>
            <person name="Mun J.-H."/>
        </authorList>
    </citation>
    <scope>NUCLEOTIDE SEQUENCE [LARGE SCALE GENOMIC DNA]</scope>
    <source>
        <strain evidence="2">cv. Jeju island</strain>
        <tissue evidence="1">Leaf</tissue>
    </source>
</reference>
<name>A0A314UYB9_PRUYE</name>
<gene>
    <name evidence="1" type="ORF">Pyn_25858</name>
</gene>
<evidence type="ECO:0000313" key="1">
    <source>
        <dbReference type="EMBL" id="PQM42537.1"/>
    </source>
</evidence>
<dbReference type="AlphaFoldDB" id="A0A314UYB9"/>
<comment type="caution">
    <text evidence="1">The sequence shown here is derived from an EMBL/GenBank/DDBJ whole genome shotgun (WGS) entry which is preliminary data.</text>
</comment>
<proteinExistence type="predicted"/>
<organism evidence="1 2">
    <name type="scientific">Prunus yedoensis var. nudiflora</name>
    <dbReference type="NCBI Taxonomy" id="2094558"/>
    <lineage>
        <taxon>Eukaryota</taxon>
        <taxon>Viridiplantae</taxon>
        <taxon>Streptophyta</taxon>
        <taxon>Embryophyta</taxon>
        <taxon>Tracheophyta</taxon>
        <taxon>Spermatophyta</taxon>
        <taxon>Magnoliopsida</taxon>
        <taxon>eudicotyledons</taxon>
        <taxon>Gunneridae</taxon>
        <taxon>Pentapetalae</taxon>
        <taxon>rosids</taxon>
        <taxon>fabids</taxon>
        <taxon>Rosales</taxon>
        <taxon>Rosaceae</taxon>
        <taxon>Amygdaloideae</taxon>
        <taxon>Amygdaleae</taxon>
        <taxon>Prunus</taxon>
    </lineage>
</organism>
<dbReference type="EMBL" id="PJQY01002805">
    <property type="protein sequence ID" value="PQM42537.1"/>
    <property type="molecule type" value="Genomic_DNA"/>
</dbReference>
<accession>A0A314UYB9</accession>
<dbReference type="Proteomes" id="UP000250321">
    <property type="component" value="Unassembled WGS sequence"/>
</dbReference>
<keyword evidence="2" id="KW-1185">Reference proteome</keyword>
<sequence>MCVKSIKLFEYSEGRLRLSSTILPVLTSSKVYCVRELNPPGFASGVEIAFSEPNQVLAHVSSLNKFLYKASV</sequence>